<reference evidence="1 2" key="1">
    <citation type="submission" date="2023-01" db="EMBL/GenBank/DDBJ databases">
        <authorList>
            <person name="Whitehead M."/>
        </authorList>
    </citation>
    <scope>NUCLEOTIDE SEQUENCE [LARGE SCALE GENOMIC DNA]</scope>
</reference>
<sequence>MSDKKRIYLSDYAKRKLKKESEDALFNKSNNSSLINPGFNDWKKSHEKVKEHENSAIHRKSMLTWLDRVNTKNRIDKTMTEQMLSEKKYFSNYVMQLNLPIISPQNLLICT</sequence>
<comment type="caution">
    <text evidence="1">The sequence shown here is derived from an EMBL/GenBank/DDBJ whole genome shotgun (WGS) entry which is preliminary data.</text>
</comment>
<dbReference type="AlphaFoldDB" id="A0AAV0WL83"/>
<name>A0AAV0WL83_9HEMI</name>
<protein>
    <submittedName>
        <fullName evidence="1">Uncharacterized protein</fullName>
    </submittedName>
</protein>
<evidence type="ECO:0000313" key="2">
    <source>
        <dbReference type="Proteomes" id="UP001160148"/>
    </source>
</evidence>
<accession>A0AAV0WL83</accession>
<keyword evidence="2" id="KW-1185">Reference proteome</keyword>
<gene>
    <name evidence="1" type="ORF">MEUPH1_LOCUS12232</name>
</gene>
<dbReference type="Proteomes" id="UP001160148">
    <property type="component" value="Unassembled WGS sequence"/>
</dbReference>
<organism evidence="1 2">
    <name type="scientific">Macrosiphum euphorbiae</name>
    <name type="common">potato aphid</name>
    <dbReference type="NCBI Taxonomy" id="13131"/>
    <lineage>
        <taxon>Eukaryota</taxon>
        <taxon>Metazoa</taxon>
        <taxon>Ecdysozoa</taxon>
        <taxon>Arthropoda</taxon>
        <taxon>Hexapoda</taxon>
        <taxon>Insecta</taxon>
        <taxon>Pterygota</taxon>
        <taxon>Neoptera</taxon>
        <taxon>Paraneoptera</taxon>
        <taxon>Hemiptera</taxon>
        <taxon>Sternorrhyncha</taxon>
        <taxon>Aphidomorpha</taxon>
        <taxon>Aphidoidea</taxon>
        <taxon>Aphididae</taxon>
        <taxon>Macrosiphini</taxon>
        <taxon>Macrosiphum</taxon>
    </lineage>
</organism>
<evidence type="ECO:0000313" key="1">
    <source>
        <dbReference type="EMBL" id="CAI6356503.1"/>
    </source>
</evidence>
<proteinExistence type="predicted"/>
<dbReference type="EMBL" id="CARXXK010000002">
    <property type="protein sequence ID" value="CAI6356503.1"/>
    <property type="molecule type" value="Genomic_DNA"/>
</dbReference>